<dbReference type="GO" id="GO:0005758">
    <property type="term" value="C:mitochondrial intermembrane space"/>
    <property type="evidence" value="ECO:0007669"/>
    <property type="project" value="UniProtKB-SubCell"/>
</dbReference>
<dbReference type="GO" id="GO:0043546">
    <property type="term" value="F:molybdopterin cofactor binding"/>
    <property type="evidence" value="ECO:0007669"/>
    <property type="project" value="TreeGrafter"/>
</dbReference>
<dbReference type="SUPFAM" id="SSF56524">
    <property type="entry name" value="Oxidoreductase molybdopterin-binding domain"/>
    <property type="match status" value="1"/>
</dbReference>
<comment type="pathway">
    <text evidence="4">Sulfur metabolism.</text>
</comment>
<feature type="domain" description="Cytochrome b5 heme-binding" evidence="14">
    <location>
        <begin position="56"/>
        <end position="134"/>
    </location>
</feature>
<feature type="coiled-coil region" evidence="13">
    <location>
        <begin position="581"/>
        <end position="608"/>
    </location>
</feature>
<dbReference type="Pfam" id="PF03404">
    <property type="entry name" value="Mo-co_dimer"/>
    <property type="match status" value="1"/>
</dbReference>
<dbReference type="Pfam" id="PF00174">
    <property type="entry name" value="Oxidored_molyb"/>
    <property type="match status" value="1"/>
</dbReference>
<dbReference type="GO" id="GO:0006790">
    <property type="term" value="P:sulfur compound metabolic process"/>
    <property type="evidence" value="ECO:0007669"/>
    <property type="project" value="UniProtKB-UniPathway"/>
</dbReference>
<organism evidence="15 16">
    <name type="scientific">Rotaria sordida</name>
    <dbReference type="NCBI Taxonomy" id="392033"/>
    <lineage>
        <taxon>Eukaryota</taxon>
        <taxon>Metazoa</taxon>
        <taxon>Spiralia</taxon>
        <taxon>Gnathifera</taxon>
        <taxon>Rotifera</taxon>
        <taxon>Eurotatoria</taxon>
        <taxon>Bdelloidea</taxon>
        <taxon>Philodinida</taxon>
        <taxon>Philodinidae</taxon>
        <taxon>Rotaria</taxon>
    </lineage>
</organism>
<evidence type="ECO:0000256" key="2">
    <source>
        <dbReference type="ARBA" id="ARBA00001970"/>
    </source>
</evidence>
<evidence type="ECO:0000256" key="10">
    <source>
        <dbReference type="ARBA" id="ARBA00023002"/>
    </source>
</evidence>
<keyword evidence="8" id="KW-0349">Heme</keyword>
<evidence type="ECO:0000256" key="7">
    <source>
        <dbReference type="ARBA" id="ARBA00022505"/>
    </source>
</evidence>
<dbReference type="InterPro" id="IPR036400">
    <property type="entry name" value="Cyt_B5-like_heme/steroid_sf"/>
</dbReference>
<dbReference type="Pfam" id="PF00173">
    <property type="entry name" value="Cyt-b5"/>
    <property type="match status" value="1"/>
</dbReference>
<dbReference type="FunFam" id="3.90.420.10:FF:000002">
    <property type="entry name" value="sulfite oxidase, mitochondrial"/>
    <property type="match status" value="1"/>
</dbReference>
<evidence type="ECO:0000256" key="9">
    <source>
        <dbReference type="ARBA" id="ARBA00022723"/>
    </source>
</evidence>
<sequence length="723" mass="82479">MRLRLTFLFRQRFTSQIITTSLTGGLIAGYLFSKYKPIVHAETDKSIIIGERIPTLPTYSMSEVAKHTTKENGYWLAFRDGVYDISSFVESHPGGKQILKTVGRSLETCWKIFTIHQIEHVYEILEHYRIGNLPLGEREANEKNQEEVIDLFQYDPERLNAIENFFIRSEKPYNAETKPSMLISSFLTPVEKFYIRNHMHVPFVNINQYKLEIGNEKSTYSLSYDDLKDKYQSYTITSALQCAGNRRNGMNNEQQGTVQGTQWYVGAIGNARWTGVKLSDVLKSFDLDKEGKHIQFFGLDCDTSQRCYGASIPIEKALNDDVLIAYKMNDEILTSDHGYPLRILVPGIVGARSVKWVNRIIVSDKEADSHWQKADYKVLPSSIKQPQQIDYDNVPAIQESNVQSAICYPASNDDGNKIKILSVKPNDDDIKNRRLTIKGYALSGGGRQIHNVQISLDHGCGGDRNVGQHNECGIRCHNCKEEHLSTDYKCVAVQCYRRDLIQHIQQHPESLPNDIQLFIPSQYRRQGDKTISNRNLCTRQTLDNQQLKNKINSEEWPILPPPTRSTISFTKYADTCPSDIMNNVKLQLSQIEINCALAKEEYDRKNIEIKLQISSSINQIQSLITCCSSVIQKQNEAIAVLKNAVCECLEFNRVTNQALCCIMDKSGDQQYVEISKQLSSIPFAERQSSINKLFSTYTPILDEFTMKLLEVTKHLYLNVNNGL</sequence>
<dbReference type="PROSITE" id="PS50255">
    <property type="entry name" value="CYTOCHROME_B5_2"/>
    <property type="match status" value="1"/>
</dbReference>
<keyword evidence="11" id="KW-0408">Iron</keyword>
<dbReference type="InterPro" id="IPR018506">
    <property type="entry name" value="Cyt_B5_heme-BS"/>
</dbReference>
<evidence type="ECO:0000313" key="16">
    <source>
        <dbReference type="Proteomes" id="UP000663864"/>
    </source>
</evidence>
<dbReference type="SMART" id="SM01117">
    <property type="entry name" value="Cyt-b5"/>
    <property type="match status" value="1"/>
</dbReference>
<dbReference type="PRINTS" id="PR00407">
    <property type="entry name" value="EUMOPTERIN"/>
</dbReference>
<comment type="caution">
    <text evidence="15">The sequence shown here is derived from an EMBL/GenBank/DDBJ whole genome shotgun (WGS) entry which is preliminary data.</text>
</comment>
<dbReference type="UniPathway" id="UPA00096"/>
<keyword evidence="7" id="KW-0500">Molybdenum</keyword>
<dbReference type="Gene3D" id="2.60.40.650">
    <property type="match status" value="1"/>
</dbReference>
<dbReference type="EMBL" id="CAJNOT010001006">
    <property type="protein sequence ID" value="CAF1126971.1"/>
    <property type="molecule type" value="Genomic_DNA"/>
</dbReference>
<gene>
    <name evidence="15" type="ORF">ZHD862_LOCUS18934</name>
</gene>
<dbReference type="Gene3D" id="3.10.120.10">
    <property type="entry name" value="Cytochrome b5-like heme/steroid binding domain"/>
    <property type="match status" value="1"/>
</dbReference>
<dbReference type="InterPro" id="IPR008335">
    <property type="entry name" value="Mopterin_OxRdtase_euk"/>
</dbReference>
<keyword evidence="13" id="KW-0175">Coiled coil</keyword>
<evidence type="ECO:0000256" key="6">
    <source>
        <dbReference type="ARBA" id="ARBA00012505"/>
    </source>
</evidence>
<dbReference type="InterPro" id="IPR036374">
    <property type="entry name" value="OxRdtase_Mopterin-bd_sf"/>
</dbReference>
<proteinExistence type="predicted"/>
<dbReference type="GO" id="GO:0030151">
    <property type="term" value="F:molybdenum ion binding"/>
    <property type="evidence" value="ECO:0007669"/>
    <property type="project" value="InterPro"/>
</dbReference>
<accession>A0A814QYX5</accession>
<dbReference type="SUPFAM" id="SSF81296">
    <property type="entry name" value="E set domains"/>
    <property type="match status" value="1"/>
</dbReference>
<dbReference type="PANTHER" id="PTHR19372">
    <property type="entry name" value="SULFITE REDUCTASE"/>
    <property type="match status" value="1"/>
</dbReference>
<dbReference type="InterPro" id="IPR014756">
    <property type="entry name" value="Ig_E-set"/>
</dbReference>
<dbReference type="InterPro" id="IPR001199">
    <property type="entry name" value="Cyt_B5-like_heme/steroid-bd"/>
</dbReference>
<comment type="cofactor">
    <cofactor evidence="1">
        <name>Mo-molybdopterin</name>
        <dbReference type="ChEBI" id="CHEBI:71302"/>
    </cofactor>
</comment>
<evidence type="ECO:0000259" key="14">
    <source>
        <dbReference type="PROSITE" id="PS50255"/>
    </source>
</evidence>
<dbReference type="Proteomes" id="UP000663864">
    <property type="component" value="Unassembled WGS sequence"/>
</dbReference>
<dbReference type="GO" id="GO:0020037">
    <property type="term" value="F:heme binding"/>
    <property type="evidence" value="ECO:0007669"/>
    <property type="project" value="InterPro"/>
</dbReference>
<name>A0A814QYX5_9BILA</name>
<evidence type="ECO:0000256" key="3">
    <source>
        <dbReference type="ARBA" id="ARBA00004569"/>
    </source>
</evidence>
<keyword evidence="10" id="KW-0560">Oxidoreductase</keyword>
<evidence type="ECO:0000256" key="8">
    <source>
        <dbReference type="ARBA" id="ARBA00022617"/>
    </source>
</evidence>
<dbReference type="GO" id="GO:0008482">
    <property type="term" value="F:sulfite oxidase activity"/>
    <property type="evidence" value="ECO:0007669"/>
    <property type="project" value="UniProtKB-EC"/>
</dbReference>
<dbReference type="PROSITE" id="PS00191">
    <property type="entry name" value="CYTOCHROME_B5_1"/>
    <property type="match status" value="1"/>
</dbReference>
<dbReference type="InterPro" id="IPR005066">
    <property type="entry name" value="MoCF_OxRdtse_dimer"/>
</dbReference>
<evidence type="ECO:0000256" key="5">
    <source>
        <dbReference type="ARBA" id="ARBA00004971"/>
    </source>
</evidence>
<comment type="cofactor">
    <cofactor evidence="2">
        <name>heme b</name>
        <dbReference type="ChEBI" id="CHEBI:60344"/>
    </cofactor>
</comment>
<dbReference type="InterPro" id="IPR000572">
    <property type="entry name" value="OxRdtase_Mopterin-bd_dom"/>
</dbReference>
<dbReference type="PANTHER" id="PTHR19372:SF7">
    <property type="entry name" value="SULFITE OXIDASE, MITOCHONDRIAL"/>
    <property type="match status" value="1"/>
</dbReference>
<comment type="pathway">
    <text evidence="5">Energy metabolism; sulfur metabolism.</text>
</comment>
<dbReference type="FunFam" id="3.10.120.10:FF:000007">
    <property type="entry name" value="Sulfite oxidase, mitochondrial"/>
    <property type="match status" value="1"/>
</dbReference>
<evidence type="ECO:0000256" key="12">
    <source>
        <dbReference type="ARBA" id="ARBA00023128"/>
    </source>
</evidence>
<evidence type="ECO:0000313" key="15">
    <source>
        <dbReference type="EMBL" id="CAF1126971.1"/>
    </source>
</evidence>
<evidence type="ECO:0000256" key="1">
    <source>
        <dbReference type="ARBA" id="ARBA00001924"/>
    </source>
</evidence>
<comment type="subcellular location">
    <subcellularLocation>
        <location evidence="3">Mitochondrion intermembrane space</location>
    </subcellularLocation>
</comment>
<keyword evidence="12" id="KW-0496">Mitochondrion</keyword>
<evidence type="ECO:0000256" key="11">
    <source>
        <dbReference type="ARBA" id="ARBA00023004"/>
    </source>
</evidence>
<keyword evidence="9" id="KW-0479">Metal-binding</keyword>
<evidence type="ECO:0000256" key="13">
    <source>
        <dbReference type="SAM" id="Coils"/>
    </source>
</evidence>
<dbReference type="SUPFAM" id="SSF55856">
    <property type="entry name" value="Cytochrome b5-like heme/steroid binding domain"/>
    <property type="match status" value="1"/>
</dbReference>
<evidence type="ECO:0000256" key="4">
    <source>
        <dbReference type="ARBA" id="ARBA00004678"/>
    </source>
</evidence>
<protein>
    <recommendedName>
        <fullName evidence="6">sulfite oxidase</fullName>
        <ecNumber evidence="6">1.8.3.1</ecNumber>
    </recommendedName>
</protein>
<dbReference type="Gene3D" id="3.90.420.10">
    <property type="entry name" value="Oxidoreductase, molybdopterin-binding domain"/>
    <property type="match status" value="1"/>
</dbReference>
<dbReference type="AlphaFoldDB" id="A0A814QYX5"/>
<reference evidence="15" key="1">
    <citation type="submission" date="2021-02" db="EMBL/GenBank/DDBJ databases">
        <authorList>
            <person name="Nowell W R."/>
        </authorList>
    </citation>
    <scope>NUCLEOTIDE SEQUENCE</scope>
</reference>
<dbReference type="EC" id="1.8.3.1" evidence="6"/>